<dbReference type="EMBL" id="JYJH01000047">
    <property type="protein sequence ID" value="KJK34442.1"/>
    <property type="molecule type" value="Genomic_DNA"/>
</dbReference>
<dbReference type="Proteomes" id="UP000034786">
    <property type="component" value="Unassembled WGS sequence"/>
</dbReference>
<feature type="region of interest" description="Disordered" evidence="1">
    <location>
        <begin position="1"/>
        <end position="22"/>
    </location>
</feature>
<gene>
    <name evidence="2" type="ORF">UK15_36140</name>
</gene>
<evidence type="ECO:0000256" key="1">
    <source>
        <dbReference type="SAM" id="MobiDB-lite"/>
    </source>
</evidence>
<keyword evidence="3" id="KW-1185">Reference proteome</keyword>
<organism evidence="2 3">
    <name type="scientific">Streptomyces variegatus</name>
    <dbReference type="NCBI Taxonomy" id="284040"/>
    <lineage>
        <taxon>Bacteria</taxon>
        <taxon>Bacillati</taxon>
        <taxon>Actinomycetota</taxon>
        <taxon>Actinomycetes</taxon>
        <taxon>Kitasatosporales</taxon>
        <taxon>Streptomycetaceae</taxon>
        <taxon>Streptomyces</taxon>
    </lineage>
</organism>
<dbReference type="AlphaFoldDB" id="A0A0M2GG30"/>
<reference evidence="3" key="1">
    <citation type="submission" date="2015-02" db="EMBL/GenBank/DDBJ databases">
        <authorList>
            <person name="Ju K.-S."/>
            <person name="Doroghazi J.R."/>
            <person name="Metcalf W."/>
        </authorList>
    </citation>
    <scope>NUCLEOTIDE SEQUENCE [LARGE SCALE GENOMIC DNA]</scope>
    <source>
        <strain evidence="3">NRRL B-16380</strain>
    </source>
</reference>
<evidence type="ECO:0000313" key="3">
    <source>
        <dbReference type="Proteomes" id="UP000034786"/>
    </source>
</evidence>
<evidence type="ECO:0000313" key="2">
    <source>
        <dbReference type="EMBL" id="KJK34442.1"/>
    </source>
</evidence>
<name>A0A0M2GG30_9ACTN</name>
<accession>A0A0M2GG30</accession>
<sequence length="91" mass="9879">MRHDLDTVEPGGTGLGLHVRDEQPSNTTSLRFVGDEQQVELWWSEDERVEPEDPASMLIGADGDEGTVGLDVIRTDPVARHCGRVLALVGA</sequence>
<comment type="caution">
    <text evidence="2">The sequence shown here is derived from an EMBL/GenBank/DDBJ whole genome shotgun (WGS) entry which is preliminary data.</text>
</comment>
<protein>
    <submittedName>
        <fullName evidence="2">Uncharacterized protein</fullName>
    </submittedName>
</protein>
<dbReference type="STRING" id="284040.UK15_36140"/>
<proteinExistence type="predicted"/>